<dbReference type="AlphaFoldDB" id="A0A9P8E6Z5"/>
<comment type="caution">
    <text evidence="1">The sequence shown here is derived from an EMBL/GenBank/DDBJ whole genome shotgun (WGS) entry which is preliminary data.</text>
</comment>
<dbReference type="Proteomes" id="UP000779574">
    <property type="component" value="Unassembled WGS sequence"/>
</dbReference>
<name>A0A9P8E6Z5_AURME</name>
<reference evidence="1" key="1">
    <citation type="journal article" date="2021" name="J Fungi (Basel)">
        <title>Virulence traits and population genomics of the black yeast Aureobasidium melanogenum.</title>
        <authorList>
            <person name="Cernosa A."/>
            <person name="Sun X."/>
            <person name="Gostincar C."/>
            <person name="Fang C."/>
            <person name="Gunde-Cimerman N."/>
            <person name="Song Z."/>
        </authorList>
    </citation>
    <scope>NUCLEOTIDE SEQUENCE</scope>
    <source>
        <strain evidence="1">EXF-9911</strain>
    </source>
</reference>
<proteinExistence type="predicted"/>
<dbReference type="OrthoDB" id="5600002at2759"/>
<reference evidence="1" key="2">
    <citation type="submission" date="2021-08" db="EMBL/GenBank/DDBJ databases">
        <authorList>
            <person name="Gostincar C."/>
            <person name="Sun X."/>
            <person name="Song Z."/>
            <person name="Gunde-Cimerman N."/>
        </authorList>
    </citation>
    <scope>NUCLEOTIDE SEQUENCE</scope>
    <source>
        <strain evidence="1">EXF-9911</strain>
    </source>
</reference>
<feature type="non-terminal residue" evidence="1">
    <location>
        <position position="217"/>
    </location>
</feature>
<dbReference type="EMBL" id="JAHFXF010000888">
    <property type="protein sequence ID" value="KAG9681344.1"/>
    <property type="molecule type" value="Genomic_DNA"/>
</dbReference>
<sequence>MSDQSDQAFHFLRLPPELRLIVYEYVLADEDQQFLLPRIASISEQVAQEIMPMLLQRISGFYWTTDSCDEEWYLAIRPCSKIWRMRLINAAEEPLGAIPILRTKTTYHILLGCHMITPHDLRRRLRDNGLTGELFYTCAFFPESHDQKDGVKRFVGGRSCNRNGNVGEQPALWMERGKAGDPETNKKLTEQDWRIQWHGGSRRGPPSALMCDFQKQN</sequence>
<accession>A0A9P8E6Z5</accession>
<organism evidence="1 2">
    <name type="scientific">Aureobasidium melanogenum</name>
    <name type="common">Aureobasidium pullulans var. melanogenum</name>
    <dbReference type="NCBI Taxonomy" id="46634"/>
    <lineage>
        <taxon>Eukaryota</taxon>
        <taxon>Fungi</taxon>
        <taxon>Dikarya</taxon>
        <taxon>Ascomycota</taxon>
        <taxon>Pezizomycotina</taxon>
        <taxon>Dothideomycetes</taxon>
        <taxon>Dothideomycetidae</taxon>
        <taxon>Dothideales</taxon>
        <taxon>Saccotheciaceae</taxon>
        <taxon>Aureobasidium</taxon>
    </lineage>
</organism>
<evidence type="ECO:0000313" key="1">
    <source>
        <dbReference type="EMBL" id="KAG9681344.1"/>
    </source>
</evidence>
<gene>
    <name evidence="1" type="ORF">KCU76_g14562</name>
</gene>
<evidence type="ECO:0000313" key="2">
    <source>
        <dbReference type="Proteomes" id="UP000779574"/>
    </source>
</evidence>
<protein>
    <submittedName>
        <fullName evidence="1">Uncharacterized protein</fullName>
    </submittedName>
</protein>